<proteinExistence type="predicted"/>
<protein>
    <submittedName>
        <fullName evidence="1">23696_t:CDS:1</fullName>
    </submittedName>
</protein>
<reference evidence="1" key="1">
    <citation type="submission" date="2021-06" db="EMBL/GenBank/DDBJ databases">
        <authorList>
            <person name="Kallberg Y."/>
            <person name="Tangrot J."/>
            <person name="Rosling A."/>
        </authorList>
    </citation>
    <scope>NUCLEOTIDE SEQUENCE</scope>
    <source>
        <strain evidence="1">MA461A</strain>
    </source>
</reference>
<evidence type="ECO:0000313" key="1">
    <source>
        <dbReference type="EMBL" id="CAG8783897.1"/>
    </source>
</evidence>
<evidence type="ECO:0000313" key="2">
    <source>
        <dbReference type="Proteomes" id="UP000789920"/>
    </source>
</evidence>
<accession>A0ACA9RA04</accession>
<comment type="caution">
    <text evidence="1">The sequence shown here is derived from an EMBL/GenBank/DDBJ whole genome shotgun (WGS) entry which is preliminary data.</text>
</comment>
<gene>
    <name evidence="1" type="ORF">RPERSI_LOCUS18001</name>
</gene>
<keyword evidence="2" id="KW-1185">Reference proteome</keyword>
<organism evidence="1 2">
    <name type="scientific">Racocetra persica</name>
    <dbReference type="NCBI Taxonomy" id="160502"/>
    <lineage>
        <taxon>Eukaryota</taxon>
        <taxon>Fungi</taxon>
        <taxon>Fungi incertae sedis</taxon>
        <taxon>Mucoromycota</taxon>
        <taxon>Glomeromycotina</taxon>
        <taxon>Glomeromycetes</taxon>
        <taxon>Diversisporales</taxon>
        <taxon>Gigasporaceae</taxon>
        <taxon>Racocetra</taxon>
    </lineage>
</organism>
<dbReference type="EMBL" id="CAJVQC010046959">
    <property type="protein sequence ID" value="CAG8783897.1"/>
    <property type="molecule type" value="Genomic_DNA"/>
</dbReference>
<sequence>YVAAGLDYYMLFYGLQDKINSVSLLLFWSDLWVILVSIYVYWEKFLNGEEQEEQEEPEFDIQNFLPDSFRW</sequence>
<name>A0ACA9RA04_9GLOM</name>
<feature type="non-terminal residue" evidence="1">
    <location>
        <position position="1"/>
    </location>
</feature>
<dbReference type="Proteomes" id="UP000789920">
    <property type="component" value="Unassembled WGS sequence"/>
</dbReference>